<organism evidence="2 3">
    <name type="scientific">Dreissena polymorpha</name>
    <name type="common">Zebra mussel</name>
    <name type="synonym">Mytilus polymorpha</name>
    <dbReference type="NCBI Taxonomy" id="45954"/>
    <lineage>
        <taxon>Eukaryota</taxon>
        <taxon>Metazoa</taxon>
        <taxon>Spiralia</taxon>
        <taxon>Lophotrochozoa</taxon>
        <taxon>Mollusca</taxon>
        <taxon>Bivalvia</taxon>
        <taxon>Autobranchia</taxon>
        <taxon>Heteroconchia</taxon>
        <taxon>Euheterodonta</taxon>
        <taxon>Imparidentia</taxon>
        <taxon>Neoheterodontei</taxon>
        <taxon>Myida</taxon>
        <taxon>Dreissenoidea</taxon>
        <taxon>Dreissenidae</taxon>
        <taxon>Dreissena</taxon>
    </lineage>
</organism>
<dbReference type="AlphaFoldDB" id="A0A9D4KZ46"/>
<reference evidence="2" key="2">
    <citation type="submission" date="2020-11" db="EMBL/GenBank/DDBJ databases">
        <authorList>
            <person name="McCartney M.A."/>
            <person name="Auch B."/>
            <person name="Kono T."/>
            <person name="Mallez S."/>
            <person name="Becker A."/>
            <person name="Gohl D.M."/>
            <person name="Silverstein K.A.T."/>
            <person name="Koren S."/>
            <person name="Bechman K.B."/>
            <person name="Herman A."/>
            <person name="Abrahante J.E."/>
            <person name="Garbe J."/>
        </authorList>
    </citation>
    <scope>NUCLEOTIDE SEQUENCE</scope>
    <source>
        <strain evidence="2">Duluth1</strain>
        <tissue evidence="2">Whole animal</tissue>
    </source>
</reference>
<accession>A0A9D4KZ46</accession>
<evidence type="ECO:0000313" key="3">
    <source>
        <dbReference type="Proteomes" id="UP000828390"/>
    </source>
</evidence>
<keyword evidence="3" id="KW-1185">Reference proteome</keyword>
<dbReference type="EMBL" id="JAIWYP010000003">
    <property type="protein sequence ID" value="KAH3848810.1"/>
    <property type="molecule type" value="Genomic_DNA"/>
</dbReference>
<feature type="compositionally biased region" description="Polar residues" evidence="1">
    <location>
        <begin position="22"/>
        <end position="31"/>
    </location>
</feature>
<feature type="region of interest" description="Disordered" evidence="1">
    <location>
        <begin position="1"/>
        <end position="50"/>
    </location>
</feature>
<gene>
    <name evidence="2" type="ORF">DPMN_091193</name>
</gene>
<reference evidence="2" key="1">
    <citation type="journal article" date="2019" name="bioRxiv">
        <title>The Genome of the Zebra Mussel, Dreissena polymorpha: A Resource for Invasive Species Research.</title>
        <authorList>
            <person name="McCartney M.A."/>
            <person name="Auch B."/>
            <person name="Kono T."/>
            <person name="Mallez S."/>
            <person name="Zhang Y."/>
            <person name="Obille A."/>
            <person name="Becker A."/>
            <person name="Abrahante J.E."/>
            <person name="Garbe J."/>
            <person name="Badalamenti J.P."/>
            <person name="Herman A."/>
            <person name="Mangelson H."/>
            <person name="Liachko I."/>
            <person name="Sullivan S."/>
            <person name="Sone E.D."/>
            <person name="Koren S."/>
            <person name="Silverstein K.A.T."/>
            <person name="Beckman K.B."/>
            <person name="Gohl D.M."/>
        </authorList>
    </citation>
    <scope>NUCLEOTIDE SEQUENCE</scope>
    <source>
        <strain evidence="2">Duluth1</strain>
        <tissue evidence="2">Whole animal</tissue>
    </source>
</reference>
<feature type="compositionally biased region" description="Basic and acidic residues" evidence="1">
    <location>
        <begin position="1"/>
        <end position="18"/>
    </location>
</feature>
<protein>
    <submittedName>
        <fullName evidence="2">Uncharacterized protein</fullName>
    </submittedName>
</protein>
<evidence type="ECO:0000256" key="1">
    <source>
        <dbReference type="SAM" id="MobiDB-lite"/>
    </source>
</evidence>
<dbReference type="Proteomes" id="UP000828390">
    <property type="component" value="Unassembled WGS sequence"/>
</dbReference>
<comment type="caution">
    <text evidence="2">The sequence shown here is derived from an EMBL/GenBank/DDBJ whole genome shotgun (WGS) entry which is preliminary data.</text>
</comment>
<name>A0A9D4KZ46_DREPO</name>
<proteinExistence type="predicted"/>
<evidence type="ECO:0000313" key="2">
    <source>
        <dbReference type="EMBL" id="KAH3848810.1"/>
    </source>
</evidence>
<sequence>MKREDSSRTQPDKSDAKKTATGCKQQPTGTYINRLPETFVSEIQSRKPSK</sequence>